<dbReference type="GO" id="GO:0006094">
    <property type="term" value="P:gluconeogenesis"/>
    <property type="evidence" value="ECO:0007669"/>
    <property type="project" value="UniProtKB-UniRule"/>
</dbReference>
<dbReference type="InterPro" id="IPR035990">
    <property type="entry name" value="TIM_sf"/>
</dbReference>
<dbReference type="PROSITE" id="PS00171">
    <property type="entry name" value="TIM_1"/>
    <property type="match status" value="1"/>
</dbReference>
<dbReference type="CDD" id="cd00311">
    <property type="entry name" value="TIM"/>
    <property type="match status" value="1"/>
</dbReference>
<evidence type="ECO:0000256" key="1">
    <source>
        <dbReference type="ARBA" id="ARBA00004939"/>
    </source>
</evidence>
<dbReference type="EMBL" id="MUYU01000012">
    <property type="protein sequence ID" value="OOS24255.1"/>
    <property type="molecule type" value="Genomic_DNA"/>
</dbReference>
<evidence type="ECO:0000256" key="6">
    <source>
        <dbReference type="ARBA" id="ARBA00023235"/>
    </source>
</evidence>
<keyword evidence="10" id="KW-1185">Reference proteome</keyword>
<comment type="pathway">
    <text evidence="1">Carbohydrate metabolism; erythritol degradation.</text>
</comment>
<dbReference type="SUPFAM" id="SSF51351">
    <property type="entry name" value="Triosephosphate isomerase (TIM)"/>
    <property type="match status" value="1"/>
</dbReference>
<dbReference type="Pfam" id="PF00121">
    <property type="entry name" value="TIM"/>
    <property type="match status" value="1"/>
</dbReference>
<feature type="binding site" evidence="7">
    <location>
        <begin position="9"/>
        <end position="11"/>
    </location>
    <ligand>
        <name>substrate</name>
    </ligand>
</feature>
<reference evidence="9 10" key="1">
    <citation type="submission" date="2017-02" db="EMBL/GenBank/DDBJ databases">
        <title>Draft genome sequence of Moraxella pluranimalium CCUG 54913T type strain.</title>
        <authorList>
            <person name="Salva-Serra F."/>
            <person name="Engstrom-Jakobsson H."/>
            <person name="Thorell K."/>
            <person name="Jaen-Luchoro D."/>
            <person name="Gonzales-Siles L."/>
            <person name="Karlsson R."/>
            <person name="Yazdan S."/>
            <person name="Boulund F."/>
            <person name="Johnning A."/>
            <person name="Engstrand L."/>
            <person name="Kristiansson E."/>
            <person name="Moore E."/>
        </authorList>
    </citation>
    <scope>NUCLEOTIDE SEQUENCE [LARGE SCALE GENOMIC DNA]</scope>
    <source>
        <strain evidence="9 10">CCUG 54913</strain>
    </source>
</reference>
<comment type="function">
    <text evidence="7">Involved in the gluconeogenesis. Catalyzes stereospecifically the conversion of dihydroxyacetone phosphate (DHAP) to D-glyceraldehyde-3-phosphate (G3P).</text>
</comment>
<dbReference type="GO" id="GO:0019563">
    <property type="term" value="P:glycerol catabolic process"/>
    <property type="evidence" value="ECO:0007669"/>
    <property type="project" value="TreeGrafter"/>
</dbReference>
<comment type="subunit">
    <text evidence="7 8">Homodimer.</text>
</comment>
<dbReference type="HAMAP" id="MF_00147_B">
    <property type="entry name" value="TIM_B"/>
    <property type="match status" value="1"/>
</dbReference>
<name>A0A1T0CPI0_9GAMM</name>
<feature type="active site" description="Proton acceptor" evidence="7">
    <location>
        <position position="168"/>
    </location>
</feature>
<evidence type="ECO:0000256" key="8">
    <source>
        <dbReference type="RuleBase" id="RU363013"/>
    </source>
</evidence>
<dbReference type="PROSITE" id="PS51440">
    <property type="entry name" value="TIM_2"/>
    <property type="match status" value="1"/>
</dbReference>
<comment type="subcellular location">
    <subcellularLocation>
        <location evidence="7 8">Cytoplasm</location>
    </subcellularLocation>
</comment>
<dbReference type="OrthoDB" id="9809429at2"/>
<dbReference type="InterPro" id="IPR013785">
    <property type="entry name" value="Aldolase_TIM"/>
</dbReference>
<dbReference type="RefSeq" id="WP_078254115.1">
    <property type="nucleotide sequence ID" value="NZ_MUYU01000012.1"/>
</dbReference>
<evidence type="ECO:0000313" key="10">
    <source>
        <dbReference type="Proteomes" id="UP000189800"/>
    </source>
</evidence>
<feature type="active site" description="Electrophile" evidence="7">
    <location>
        <position position="98"/>
    </location>
</feature>
<dbReference type="AlphaFoldDB" id="A0A1T0CPI0"/>
<comment type="pathway">
    <text evidence="7 8">Carbohydrate biosynthesis; gluconeogenesis.</text>
</comment>
<dbReference type="EC" id="5.3.1.1" evidence="7 8"/>
<comment type="caution">
    <text evidence="9">The sequence shown here is derived from an EMBL/GenBank/DDBJ whole genome shotgun (WGS) entry which is preliminary data.</text>
</comment>
<feature type="binding site" evidence="7">
    <location>
        <position position="210"/>
    </location>
    <ligand>
        <name>substrate</name>
    </ligand>
</feature>
<dbReference type="NCBIfam" id="TIGR00419">
    <property type="entry name" value="tim"/>
    <property type="match status" value="1"/>
</dbReference>
<comment type="similarity">
    <text evidence="2 7 8">Belongs to the triosephosphate isomerase family.</text>
</comment>
<dbReference type="UniPathway" id="UPA00109">
    <property type="reaction ID" value="UER00189"/>
</dbReference>
<evidence type="ECO:0000313" key="9">
    <source>
        <dbReference type="EMBL" id="OOS24255.1"/>
    </source>
</evidence>
<protein>
    <recommendedName>
        <fullName evidence="7 8">Triosephosphate isomerase</fullName>
        <shortName evidence="7">TIM</shortName>
        <shortName evidence="7">TPI</shortName>
        <ecNumber evidence="7 8">5.3.1.1</ecNumber>
    </recommendedName>
    <alternativeName>
        <fullName evidence="7">Triose-phosphate isomerase</fullName>
    </alternativeName>
</protein>
<feature type="binding site" evidence="7">
    <location>
        <position position="174"/>
    </location>
    <ligand>
        <name>substrate</name>
    </ligand>
</feature>
<proteinExistence type="inferred from homology"/>
<keyword evidence="5 7" id="KW-0324">Glycolysis</keyword>
<keyword evidence="6 7" id="KW-0413">Isomerase</keyword>
<dbReference type="PANTHER" id="PTHR21139">
    <property type="entry name" value="TRIOSEPHOSPHATE ISOMERASE"/>
    <property type="match status" value="1"/>
</dbReference>
<keyword evidence="3 7" id="KW-0312">Gluconeogenesis</keyword>
<dbReference type="GO" id="GO:0004807">
    <property type="term" value="F:triose-phosphate isomerase activity"/>
    <property type="evidence" value="ECO:0007669"/>
    <property type="project" value="UniProtKB-UniRule"/>
</dbReference>
<dbReference type="InterPro" id="IPR000652">
    <property type="entry name" value="Triosephosphate_isomerase"/>
</dbReference>
<dbReference type="GO" id="GO:0006096">
    <property type="term" value="P:glycolytic process"/>
    <property type="evidence" value="ECO:0007669"/>
    <property type="project" value="UniProtKB-UniRule"/>
</dbReference>
<evidence type="ECO:0000256" key="3">
    <source>
        <dbReference type="ARBA" id="ARBA00022432"/>
    </source>
</evidence>
<evidence type="ECO:0000256" key="7">
    <source>
        <dbReference type="HAMAP-Rule" id="MF_00147"/>
    </source>
</evidence>
<accession>A0A1T0CPI0</accession>
<sequence length="250" mass="25819">MSTKYVIGNWKLNPASLSDANALAQALKDGLGDVRDVKLGCAPSFVHLASVAGVLDGTSLWVGAQDISAKTQTTGAYTGDVSAAQLVDVGARFVIIGHSERRAYHGEDNAVIADKIRQAIDAKLAIVLCIGETKDEYQAGQTLAVLDAQLAVLDGLNVPAELLVIAYEPVWAIGTGLTPTVDEVIAVHRHIQANLADKQLPNICVLYGGSVNADNADAFAAADEVGGALVGGASLKADSFAQIVAAFAKA</sequence>
<dbReference type="Gene3D" id="3.20.20.70">
    <property type="entry name" value="Aldolase class I"/>
    <property type="match status" value="1"/>
</dbReference>
<gene>
    <name evidence="7" type="primary">tpiA</name>
    <name evidence="9" type="ORF">B0680_05630</name>
</gene>
<dbReference type="InterPro" id="IPR020861">
    <property type="entry name" value="Triosephosphate_isomerase_AS"/>
</dbReference>
<dbReference type="STRING" id="470453.B0680_05630"/>
<comment type="pathway">
    <text evidence="7 8">Carbohydrate degradation; glycolysis; D-glyceraldehyde 3-phosphate from glycerone phosphate: step 1/1.</text>
</comment>
<keyword evidence="4 7" id="KW-0963">Cytoplasm</keyword>
<dbReference type="UniPathway" id="UPA00138"/>
<dbReference type="GO" id="GO:0046166">
    <property type="term" value="P:glyceraldehyde-3-phosphate biosynthetic process"/>
    <property type="evidence" value="ECO:0007669"/>
    <property type="project" value="TreeGrafter"/>
</dbReference>
<organism evidence="9 10">
    <name type="scientific">Moraxella pluranimalium</name>
    <dbReference type="NCBI Taxonomy" id="470453"/>
    <lineage>
        <taxon>Bacteria</taxon>
        <taxon>Pseudomonadati</taxon>
        <taxon>Pseudomonadota</taxon>
        <taxon>Gammaproteobacteria</taxon>
        <taxon>Moraxellales</taxon>
        <taxon>Moraxellaceae</taxon>
        <taxon>Moraxella</taxon>
    </lineage>
</organism>
<evidence type="ECO:0000256" key="4">
    <source>
        <dbReference type="ARBA" id="ARBA00022490"/>
    </source>
</evidence>
<dbReference type="Proteomes" id="UP000189800">
    <property type="component" value="Unassembled WGS sequence"/>
</dbReference>
<dbReference type="GO" id="GO:0005829">
    <property type="term" value="C:cytosol"/>
    <property type="evidence" value="ECO:0007669"/>
    <property type="project" value="TreeGrafter"/>
</dbReference>
<feature type="binding site" evidence="7">
    <location>
        <begin position="231"/>
        <end position="232"/>
    </location>
    <ligand>
        <name>substrate</name>
    </ligand>
</feature>
<comment type="catalytic activity">
    <reaction evidence="7 8">
        <text>D-glyceraldehyde 3-phosphate = dihydroxyacetone phosphate</text>
        <dbReference type="Rhea" id="RHEA:18585"/>
        <dbReference type="ChEBI" id="CHEBI:57642"/>
        <dbReference type="ChEBI" id="CHEBI:59776"/>
        <dbReference type="EC" id="5.3.1.1"/>
    </reaction>
</comment>
<evidence type="ECO:0000256" key="5">
    <source>
        <dbReference type="ARBA" id="ARBA00023152"/>
    </source>
</evidence>
<dbReference type="PANTHER" id="PTHR21139:SF42">
    <property type="entry name" value="TRIOSEPHOSPHATE ISOMERASE"/>
    <property type="match status" value="1"/>
</dbReference>
<evidence type="ECO:0000256" key="2">
    <source>
        <dbReference type="ARBA" id="ARBA00007422"/>
    </source>
</evidence>
<dbReference type="InterPro" id="IPR022896">
    <property type="entry name" value="TrioseP_Isoase_bac/euk"/>
</dbReference>